<dbReference type="Gene3D" id="2.30.42.10">
    <property type="match status" value="1"/>
</dbReference>
<dbReference type="Pfam" id="PF18294">
    <property type="entry name" value="Pept_S41_N"/>
    <property type="match status" value="1"/>
</dbReference>
<dbReference type="SUPFAM" id="SSF50156">
    <property type="entry name" value="PDZ domain-like"/>
    <property type="match status" value="1"/>
</dbReference>
<protein>
    <recommendedName>
        <fullName evidence="1">PDZ domain-containing protein</fullName>
    </recommendedName>
</protein>
<dbReference type="GO" id="GO:0030288">
    <property type="term" value="C:outer membrane-bounded periplasmic space"/>
    <property type="evidence" value="ECO:0007669"/>
    <property type="project" value="TreeGrafter"/>
</dbReference>
<dbReference type="Pfam" id="PF00595">
    <property type="entry name" value="PDZ"/>
    <property type="match status" value="1"/>
</dbReference>
<dbReference type="KEGG" id="cbae:COR50_15385"/>
<dbReference type="GO" id="GO:0004175">
    <property type="term" value="F:endopeptidase activity"/>
    <property type="evidence" value="ECO:0007669"/>
    <property type="project" value="TreeGrafter"/>
</dbReference>
<dbReference type="InterPro" id="IPR001478">
    <property type="entry name" value="PDZ"/>
</dbReference>
<dbReference type="InterPro" id="IPR029045">
    <property type="entry name" value="ClpP/crotonase-like_dom_sf"/>
</dbReference>
<dbReference type="GO" id="GO:0006508">
    <property type="term" value="P:proteolysis"/>
    <property type="evidence" value="ECO:0007669"/>
    <property type="project" value="InterPro"/>
</dbReference>
<organism evidence="2 3">
    <name type="scientific">Chitinophaga caeni</name>
    <dbReference type="NCBI Taxonomy" id="2029983"/>
    <lineage>
        <taxon>Bacteria</taxon>
        <taxon>Pseudomonadati</taxon>
        <taxon>Bacteroidota</taxon>
        <taxon>Chitinophagia</taxon>
        <taxon>Chitinophagales</taxon>
        <taxon>Chitinophagaceae</taxon>
        <taxon>Chitinophaga</taxon>
    </lineage>
</organism>
<dbReference type="AlphaFoldDB" id="A0A291QX39"/>
<dbReference type="CDD" id="cd07561">
    <property type="entry name" value="Peptidase_S41_CPP_like"/>
    <property type="match status" value="1"/>
</dbReference>
<dbReference type="EMBL" id="CP023777">
    <property type="protein sequence ID" value="ATL48433.1"/>
    <property type="molecule type" value="Genomic_DNA"/>
</dbReference>
<dbReference type="SUPFAM" id="SSF52096">
    <property type="entry name" value="ClpP/crotonase"/>
    <property type="match status" value="1"/>
</dbReference>
<dbReference type="GO" id="GO:0007165">
    <property type="term" value="P:signal transduction"/>
    <property type="evidence" value="ECO:0007669"/>
    <property type="project" value="TreeGrafter"/>
</dbReference>
<gene>
    <name evidence="2" type="ORF">COR50_15385</name>
</gene>
<dbReference type="Gene3D" id="3.30.750.170">
    <property type="match status" value="1"/>
</dbReference>
<evidence type="ECO:0000259" key="1">
    <source>
        <dbReference type="PROSITE" id="PS50106"/>
    </source>
</evidence>
<feature type="domain" description="PDZ" evidence="1">
    <location>
        <begin position="134"/>
        <end position="177"/>
    </location>
</feature>
<dbReference type="SMART" id="SM00245">
    <property type="entry name" value="TSPc"/>
    <property type="match status" value="1"/>
</dbReference>
<dbReference type="InterPro" id="IPR005151">
    <property type="entry name" value="Tail-specific_protease"/>
</dbReference>
<dbReference type="PANTHER" id="PTHR32060">
    <property type="entry name" value="TAIL-SPECIFIC PROTEASE"/>
    <property type="match status" value="1"/>
</dbReference>
<dbReference type="Pfam" id="PF03572">
    <property type="entry name" value="Peptidase_S41"/>
    <property type="match status" value="1"/>
</dbReference>
<dbReference type="PROSITE" id="PS50106">
    <property type="entry name" value="PDZ"/>
    <property type="match status" value="1"/>
</dbReference>
<dbReference type="Proteomes" id="UP000220133">
    <property type="component" value="Chromosome"/>
</dbReference>
<dbReference type="InterPro" id="IPR036034">
    <property type="entry name" value="PDZ_sf"/>
</dbReference>
<dbReference type="PANTHER" id="PTHR32060:SF30">
    <property type="entry name" value="CARBOXY-TERMINAL PROCESSING PROTEASE CTPA"/>
    <property type="match status" value="1"/>
</dbReference>
<dbReference type="Gene3D" id="3.90.226.10">
    <property type="entry name" value="2-enoyl-CoA Hydratase, Chain A, domain 1"/>
    <property type="match status" value="1"/>
</dbReference>
<dbReference type="GO" id="GO:0008236">
    <property type="term" value="F:serine-type peptidase activity"/>
    <property type="evidence" value="ECO:0007669"/>
    <property type="project" value="InterPro"/>
</dbReference>
<name>A0A291QX39_9BACT</name>
<keyword evidence="3" id="KW-1185">Reference proteome</keyword>
<accession>A0A291QX39</accession>
<dbReference type="InterPro" id="IPR041613">
    <property type="entry name" value="Pept_S41_N"/>
</dbReference>
<evidence type="ECO:0000313" key="2">
    <source>
        <dbReference type="EMBL" id="ATL48433.1"/>
    </source>
</evidence>
<evidence type="ECO:0000313" key="3">
    <source>
        <dbReference type="Proteomes" id="UP000220133"/>
    </source>
</evidence>
<sequence>MGKPEILAKIYREIESSLKINIQYRLFLGCLLLFLGCSKDQQPDPFPDNLRGNVNRWILDSLHRYYYWSDEITKHVDPNLEPVAYFEQLLSPKDRFSWISNRSNHAPKSNSFFIYGFHYAIVSLDELNGEYLAVITDVNPSGAANAKGLKRGDCFIAVNGIAINQANITQVNKILNDNDLNTLELLPVQLSDPIDTLPAIQLNRGYAGADAIRFTRIFKGNAKTTGYLYYTSFDENYDGLLINAFSKLKEAGANELILDLRYNAGGSVATAAKLATLITGELQGQDVFAVYAGNKYEGTHPQKLNDVLSTSSNNLGKQYSQLAPYSLKLQRVFILTTGGTVSASELLINNLKPYLQVVQIGSTTEGKDEASFLIKDVDNDLQDHWQMQPTVYKLLNARMQGAYDQGIAPTYTVNELSKLPLAALDSEDDPLLLKALQLIYGSQFPWPATELKKVGAGKWHTRTLFESSAKLAQESSVLLIPKPGTN</sequence>
<reference evidence="2 3" key="1">
    <citation type="submission" date="2017-10" db="EMBL/GenBank/DDBJ databases">
        <title>Paenichitinophaga pekingensis gen. nov., sp. nov., isolated from activated sludge.</title>
        <authorList>
            <person name="Jin D."/>
            <person name="Kong X."/>
            <person name="Deng Y."/>
            <person name="Bai Z."/>
        </authorList>
    </citation>
    <scope>NUCLEOTIDE SEQUENCE [LARGE SCALE GENOMIC DNA]</scope>
    <source>
        <strain evidence="2 3">13</strain>
    </source>
</reference>
<proteinExistence type="predicted"/>